<dbReference type="GO" id="GO:0015824">
    <property type="term" value="P:proline transport"/>
    <property type="evidence" value="ECO:0007669"/>
    <property type="project" value="EnsemblFungi"/>
</dbReference>
<sequence>MPAQRGQLPASWSAYERGRAGSDSSRVQFDEASEQHHHHAISNGSHTHAPSAYDSDGQHVRRRRSSMGLAIDSITHAGGVNSLHNFTRSFQRAVGFHEVTPVRQSFVYAADDDDDYDDEEEGEESDTMPTAKQHRSLLRQQLEAQNRGAVDDAIEEEEEERMDGKTPTTELNRGFPRNARGSTITAAEDQPLLQKITSRTPADDSIFMIEPQLASPFGGSYGSTWGSLSSRVNESSMQHAGRLFRQQQLRGTMRMPDSEREPLMVKKVQEDDGKVIQVIVGQSTLPQTIFNSVNVLIGVGLLALPLAMRYAGWVPGLIFFAFAGASTCYTAKLLAKCADVDNSLITFADLAFVSFGPWARIGTSILFSLELVAACVALVVLFADSLDALIPGWGLLEWKVVCGVILIPLSFMPLRLLSFTSILGILSCFGIVLAVIIDGLIKPTTPGSLREPAQTHLFPENWGSFPIATGILMSPWGGHSVFPNIYRDMRHPYKYRRGVNITYVAVFNLDLLMAVVGLLMFGDGVKDEVTRNILQLKGYPAFLSVFIVICVAIIPLTKVPLNARPIVSTLEMFLGLDARSMGDGQATHGCSGLTRGILKIVVRVACIIAFVVMAILVPEFDTIMSLLGAVACFTICLILPCAFHLKLFGKELSRRQKTLDWTIIIVSTVLAIVSTAFNFVPKEKLGI</sequence>
<dbReference type="GO" id="GO:0015186">
    <property type="term" value="F:L-glutamine transmembrane transporter activity"/>
    <property type="evidence" value="ECO:0007669"/>
    <property type="project" value="EnsemblFungi"/>
</dbReference>
<comment type="similarity">
    <text evidence="2">Belongs to the amino acid/polyamine transporter 2 family.</text>
</comment>
<dbReference type="GO" id="GO:0007034">
    <property type="term" value="P:vacuolar transport"/>
    <property type="evidence" value="ECO:0007669"/>
    <property type="project" value="EnsemblFungi"/>
</dbReference>
<keyword evidence="5" id="KW-0029">Amino-acid transport</keyword>
<dbReference type="GO" id="GO:0015188">
    <property type="term" value="F:L-isoleucine transmembrane transporter activity"/>
    <property type="evidence" value="ECO:0007669"/>
    <property type="project" value="EnsemblFungi"/>
</dbReference>
<feature type="transmembrane region" description="Helical" evidence="9">
    <location>
        <begin position="499"/>
        <end position="521"/>
    </location>
</feature>
<dbReference type="GeneID" id="27905242"/>
<evidence type="ECO:0000259" key="10">
    <source>
        <dbReference type="Pfam" id="PF01490"/>
    </source>
</evidence>
<dbReference type="GO" id="GO:0000329">
    <property type="term" value="C:fungal-type vacuole membrane"/>
    <property type="evidence" value="ECO:0007669"/>
    <property type="project" value="EnsemblFungi"/>
</dbReference>
<feature type="compositionally biased region" description="Acidic residues" evidence="8">
    <location>
        <begin position="112"/>
        <end position="126"/>
    </location>
</feature>
<feature type="transmembrane region" description="Helical" evidence="9">
    <location>
        <begin position="659"/>
        <end position="680"/>
    </location>
</feature>
<proteinExistence type="inferred from homology"/>
<keyword evidence="3" id="KW-0813">Transport</keyword>
<dbReference type="AlphaFoldDB" id="N1QHL6"/>
<dbReference type="GO" id="GO:0005290">
    <property type="term" value="F:L-histidine transmembrane transporter activity"/>
    <property type="evidence" value="ECO:0007669"/>
    <property type="project" value="EnsemblFungi"/>
</dbReference>
<protein>
    <submittedName>
        <fullName evidence="11">Aa_trans-domain-containing protein</fullName>
    </submittedName>
</protein>
<evidence type="ECO:0000256" key="5">
    <source>
        <dbReference type="ARBA" id="ARBA00022970"/>
    </source>
</evidence>
<dbReference type="InterPro" id="IPR013057">
    <property type="entry name" value="AA_transpt_TM"/>
</dbReference>
<evidence type="ECO:0000256" key="8">
    <source>
        <dbReference type="SAM" id="MobiDB-lite"/>
    </source>
</evidence>
<evidence type="ECO:0000313" key="11">
    <source>
        <dbReference type="EMBL" id="EMF11944.1"/>
    </source>
</evidence>
<dbReference type="RefSeq" id="XP_016760065.1">
    <property type="nucleotide sequence ID" value="XM_016908105.1"/>
</dbReference>
<comment type="subcellular location">
    <subcellularLocation>
        <location evidence="1">Membrane</location>
        <topology evidence="1">Multi-pass membrane protein</topology>
    </subcellularLocation>
</comment>
<evidence type="ECO:0000256" key="1">
    <source>
        <dbReference type="ARBA" id="ARBA00004141"/>
    </source>
</evidence>
<dbReference type="eggNOG" id="KOG1303">
    <property type="taxonomic scope" value="Eukaryota"/>
</dbReference>
<accession>N1QHL6</accession>
<evidence type="ECO:0000256" key="6">
    <source>
        <dbReference type="ARBA" id="ARBA00022989"/>
    </source>
</evidence>
<evidence type="ECO:0000256" key="2">
    <source>
        <dbReference type="ARBA" id="ARBA00008066"/>
    </source>
</evidence>
<feature type="region of interest" description="Disordered" evidence="8">
    <location>
        <begin position="1"/>
        <end position="62"/>
    </location>
</feature>
<feature type="compositionally biased region" description="Acidic residues" evidence="8">
    <location>
        <begin position="152"/>
        <end position="161"/>
    </location>
</feature>
<evidence type="ECO:0000256" key="7">
    <source>
        <dbReference type="ARBA" id="ARBA00023136"/>
    </source>
</evidence>
<feature type="transmembrane region" description="Helical" evidence="9">
    <location>
        <begin position="365"/>
        <end position="383"/>
    </location>
</feature>
<feature type="transmembrane region" description="Helical" evidence="9">
    <location>
        <begin position="422"/>
        <end position="441"/>
    </location>
</feature>
<evidence type="ECO:0000256" key="4">
    <source>
        <dbReference type="ARBA" id="ARBA00022692"/>
    </source>
</evidence>
<dbReference type="Pfam" id="PF01490">
    <property type="entry name" value="Aa_trans"/>
    <property type="match status" value="1"/>
</dbReference>
<gene>
    <name evidence="11" type="ORF">SEPMUDRAFT_164287</name>
</gene>
<evidence type="ECO:0000313" key="12">
    <source>
        <dbReference type="Proteomes" id="UP000016931"/>
    </source>
</evidence>
<dbReference type="PANTHER" id="PTHR22950">
    <property type="entry name" value="AMINO ACID TRANSPORTER"/>
    <property type="match status" value="1"/>
</dbReference>
<feature type="transmembrane region" description="Helical" evidence="9">
    <location>
        <begin position="313"/>
        <end position="331"/>
    </location>
</feature>
<feature type="transmembrane region" description="Helical" evidence="9">
    <location>
        <begin position="600"/>
        <end position="617"/>
    </location>
</feature>
<feature type="domain" description="Amino acid transporter transmembrane" evidence="10">
    <location>
        <begin position="282"/>
        <end position="677"/>
    </location>
</feature>
<name>N1QHL6_SPHMS</name>
<dbReference type="EMBL" id="KB456265">
    <property type="protein sequence ID" value="EMF11944.1"/>
    <property type="molecule type" value="Genomic_DNA"/>
</dbReference>
<dbReference type="Proteomes" id="UP000016931">
    <property type="component" value="Unassembled WGS sequence"/>
</dbReference>
<dbReference type="HOGENOM" id="CLU_009646_8_1_1"/>
<reference evidence="11 12" key="1">
    <citation type="journal article" date="2012" name="PLoS Pathog.">
        <title>Diverse lifestyles and strategies of plant pathogenesis encoded in the genomes of eighteen Dothideomycetes fungi.</title>
        <authorList>
            <person name="Ohm R.A."/>
            <person name="Feau N."/>
            <person name="Henrissat B."/>
            <person name="Schoch C.L."/>
            <person name="Horwitz B.A."/>
            <person name="Barry K.W."/>
            <person name="Condon B.J."/>
            <person name="Copeland A.C."/>
            <person name="Dhillon B."/>
            <person name="Glaser F."/>
            <person name="Hesse C.N."/>
            <person name="Kosti I."/>
            <person name="LaButti K."/>
            <person name="Lindquist E.A."/>
            <person name="Lucas S."/>
            <person name="Salamov A.A."/>
            <person name="Bradshaw R.E."/>
            <person name="Ciuffetti L."/>
            <person name="Hamelin R.C."/>
            <person name="Kema G.H.J."/>
            <person name="Lawrence C."/>
            <person name="Scott J.A."/>
            <person name="Spatafora J.W."/>
            <person name="Turgeon B.G."/>
            <person name="de Wit P.J.G.M."/>
            <person name="Zhong S."/>
            <person name="Goodwin S.B."/>
            <person name="Grigoriev I.V."/>
        </authorList>
    </citation>
    <scope>NUCLEOTIDE SEQUENCE [LARGE SCALE GENOMIC DNA]</scope>
    <source>
        <strain evidence="11 12">SO2202</strain>
    </source>
</reference>
<feature type="transmembrane region" description="Helical" evidence="9">
    <location>
        <begin position="395"/>
        <end position="416"/>
    </location>
</feature>
<keyword evidence="7 9" id="KW-0472">Membrane</keyword>
<evidence type="ECO:0000256" key="9">
    <source>
        <dbReference type="SAM" id="Phobius"/>
    </source>
</evidence>
<keyword evidence="6 9" id="KW-1133">Transmembrane helix</keyword>
<dbReference type="OMA" id="PMGIKYA"/>
<feature type="region of interest" description="Disordered" evidence="8">
    <location>
        <begin position="112"/>
        <end position="178"/>
    </location>
</feature>
<dbReference type="GO" id="GO:0005302">
    <property type="term" value="F:L-tyrosine transmembrane transporter activity"/>
    <property type="evidence" value="ECO:0007669"/>
    <property type="project" value="EnsemblFungi"/>
</dbReference>
<dbReference type="GO" id="GO:0090513">
    <property type="term" value="P:L-histidine transmembrane import into vacuole"/>
    <property type="evidence" value="ECO:0007669"/>
    <property type="project" value="EnsemblFungi"/>
</dbReference>
<dbReference type="OrthoDB" id="655540at2759"/>
<dbReference type="STRING" id="692275.N1QHL6"/>
<feature type="transmembrane region" description="Helical" evidence="9">
    <location>
        <begin position="623"/>
        <end position="647"/>
    </location>
</feature>
<organism evidence="11 12">
    <name type="scientific">Sphaerulina musiva (strain SO2202)</name>
    <name type="common">Poplar stem canker fungus</name>
    <name type="synonym">Septoria musiva</name>
    <dbReference type="NCBI Taxonomy" id="692275"/>
    <lineage>
        <taxon>Eukaryota</taxon>
        <taxon>Fungi</taxon>
        <taxon>Dikarya</taxon>
        <taxon>Ascomycota</taxon>
        <taxon>Pezizomycotina</taxon>
        <taxon>Dothideomycetes</taxon>
        <taxon>Dothideomycetidae</taxon>
        <taxon>Mycosphaerellales</taxon>
        <taxon>Mycosphaerellaceae</taxon>
        <taxon>Sphaerulina</taxon>
    </lineage>
</organism>
<keyword evidence="4 9" id="KW-0812">Transmembrane</keyword>
<keyword evidence="12" id="KW-1185">Reference proteome</keyword>
<feature type="transmembrane region" description="Helical" evidence="9">
    <location>
        <begin position="541"/>
        <end position="561"/>
    </location>
</feature>
<evidence type="ECO:0000256" key="3">
    <source>
        <dbReference type="ARBA" id="ARBA00022448"/>
    </source>
</evidence>
<dbReference type="PANTHER" id="PTHR22950:SF692">
    <property type="entry name" value="TRANSMEMBRANE AMINO ACID TRANSPORTER FAMILY PROTEIN"/>
    <property type="match status" value="1"/>
</dbReference>